<keyword evidence="5" id="KW-0274">FAD</keyword>
<dbReference type="AlphaFoldDB" id="A0AAD4TXQ6"/>
<dbReference type="EMBL" id="JAKZEL010000016">
    <property type="protein sequence ID" value="KAI4536523.1"/>
    <property type="molecule type" value="Genomic_DNA"/>
</dbReference>
<evidence type="ECO:0000256" key="3">
    <source>
        <dbReference type="ARBA" id="ARBA00022714"/>
    </source>
</evidence>
<evidence type="ECO:0000313" key="11">
    <source>
        <dbReference type="EMBL" id="KAI4536523.1"/>
    </source>
</evidence>
<dbReference type="GO" id="GO:0016651">
    <property type="term" value="F:oxidoreductase activity, acting on NAD(P)H"/>
    <property type="evidence" value="ECO:0007669"/>
    <property type="project" value="TreeGrafter"/>
</dbReference>
<keyword evidence="3" id="KW-0001">2Fe-2S</keyword>
<sequence length="676" mass="72532">MGWAGGSPTPRPHPVELKIEVVLPEKDRGKEELSTSGKGSPRAYQGNGAARHFHADERLPAPHPYPGAQDCVEAAVCHVKDLENGQWVLGLGGHGRGWGKASEAAAGLGLGAAPWPLKAAPPPPRMREVELGWGKVLLVRCGCPWGPHLLVGGSGAVGTGPWCPWSPASAGGPALPPAGVLSRGRVRCPWHGACFNVSTGDLEDFPGLDSLHKFQVGTGVQRAGRPQALQLQRRTKVMATCISPSAGHSVSTNVLIVGAGWCWVLGAGRVGERAPDTRPPRPLRSGAAGLVCAETLRQEGFSDRIVLCTLDRHLPYDRPKLSKSLDAQPEQLALRPKEFFRAHGIEVLTEAQVVTVDVRNKKAVFKDGFKLEYSKLLLAPGSRWEGPRNPRQAEGWGRGREPPLSPILAHLSPKTLSCKGKDVENVLTIRTPEDANRVVRLARGRNAVVVGAGFLGMEVAAYLTEKAHSVSVVEVEETPFRRFLGERVGRALMKAEWHQSGLPRLHPRQQGGAAGAGGQAAGGVGEDPLGVPVPPMSPAPPPQMMQTSIPGVFAAGDAVTFPLAWRNNRRVNIPHWQMAHAQGRVAAQNMLAQEAEISTVPYLWTAMFGKSLRYAGYGDGFDDVIIQGDLDELKFVAFYTKGDEVISVASMNYDPIVSKVAEVLASGRTIRKREVE</sequence>
<proteinExistence type="inferred from homology"/>
<evidence type="ECO:0000256" key="4">
    <source>
        <dbReference type="ARBA" id="ARBA00022723"/>
    </source>
</evidence>
<evidence type="ECO:0000259" key="10">
    <source>
        <dbReference type="PROSITE" id="PS51296"/>
    </source>
</evidence>
<dbReference type="InterPro" id="IPR016156">
    <property type="entry name" value="FAD/NAD-linked_Rdtase_dimer_sf"/>
</dbReference>
<dbReference type="SUPFAM" id="SSF50022">
    <property type="entry name" value="ISP domain"/>
    <property type="match status" value="1"/>
</dbReference>
<dbReference type="GO" id="GO:0051537">
    <property type="term" value="F:2 iron, 2 sulfur cluster binding"/>
    <property type="evidence" value="ECO:0007669"/>
    <property type="project" value="UniProtKB-KW"/>
</dbReference>
<dbReference type="Pfam" id="PF14759">
    <property type="entry name" value="Reductase_C"/>
    <property type="match status" value="1"/>
</dbReference>
<evidence type="ECO:0000256" key="6">
    <source>
        <dbReference type="ARBA" id="ARBA00023002"/>
    </source>
</evidence>
<reference evidence="11" key="1">
    <citation type="submission" date="2022-03" db="EMBL/GenBank/DDBJ databases">
        <title>Genomic analyses of argali, domestic sheep and their hybrids provide insights into chromosomal evolution, heterosis and genetic basis of agronomic traits.</title>
        <authorList>
            <person name="Li M."/>
        </authorList>
    </citation>
    <scope>NUCLEOTIDE SEQUENCE</scope>
    <source>
        <strain evidence="11">CAU-MHL-2022a</strain>
        <tissue evidence="11">Skin</tissue>
    </source>
</reference>
<organism evidence="11 12">
    <name type="scientific">Ovis ammon polii</name>
    <dbReference type="NCBI Taxonomy" id="230172"/>
    <lineage>
        <taxon>Eukaryota</taxon>
        <taxon>Metazoa</taxon>
        <taxon>Chordata</taxon>
        <taxon>Craniata</taxon>
        <taxon>Vertebrata</taxon>
        <taxon>Euteleostomi</taxon>
        <taxon>Mammalia</taxon>
        <taxon>Eutheria</taxon>
        <taxon>Laurasiatheria</taxon>
        <taxon>Artiodactyla</taxon>
        <taxon>Ruminantia</taxon>
        <taxon>Pecora</taxon>
        <taxon>Bovidae</taxon>
        <taxon>Caprinae</taxon>
        <taxon>Ovis</taxon>
    </lineage>
</organism>
<accession>A0AAD4TXQ6</accession>
<keyword evidence="2" id="KW-0285">Flavoprotein</keyword>
<gene>
    <name evidence="11" type="ORF">MG293_013915</name>
</gene>
<dbReference type="PANTHER" id="PTHR43557:SF8">
    <property type="entry name" value="APOPTOSIS-INDUCING FACTOR 3"/>
    <property type="match status" value="1"/>
</dbReference>
<evidence type="ECO:0000256" key="2">
    <source>
        <dbReference type="ARBA" id="ARBA00022630"/>
    </source>
</evidence>
<dbReference type="SUPFAM" id="SSF51905">
    <property type="entry name" value="FAD/NAD(P)-binding domain"/>
    <property type="match status" value="2"/>
</dbReference>
<feature type="region of interest" description="Disordered" evidence="9">
    <location>
        <begin position="1"/>
        <end position="50"/>
    </location>
</feature>
<feature type="region of interest" description="Disordered" evidence="9">
    <location>
        <begin position="502"/>
        <end position="531"/>
    </location>
</feature>
<keyword evidence="8" id="KW-0411">Iron-sulfur</keyword>
<feature type="compositionally biased region" description="Gly residues" evidence="9">
    <location>
        <begin position="512"/>
        <end position="525"/>
    </location>
</feature>
<dbReference type="InterPro" id="IPR050446">
    <property type="entry name" value="FAD-oxidoreductase/Apoptosis"/>
</dbReference>
<keyword evidence="7" id="KW-0408">Iron</keyword>
<evidence type="ECO:0000256" key="9">
    <source>
        <dbReference type="SAM" id="MobiDB-lite"/>
    </source>
</evidence>
<evidence type="ECO:0000256" key="8">
    <source>
        <dbReference type="ARBA" id="ARBA00023014"/>
    </source>
</evidence>
<dbReference type="GO" id="GO:0097194">
    <property type="term" value="P:execution phase of apoptosis"/>
    <property type="evidence" value="ECO:0007669"/>
    <property type="project" value="TreeGrafter"/>
</dbReference>
<dbReference type="SUPFAM" id="SSF55424">
    <property type="entry name" value="FAD/NAD-linked reductases, dimerisation (C-terminal) domain"/>
    <property type="match status" value="1"/>
</dbReference>
<dbReference type="Pfam" id="PF00355">
    <property type="entry name" value="Rieske"/>
    <property type="match status" value="1"/>
</dbReference>
<dbReference type="InterPro" id="IPR036922">
    <property type="entry name" value="Rieske_2Fe-2S_sf"/>
</dbReference>
<keyword evidence="6" id="KW-0560">Oxidoreductase</keyword>
<dbReference type="Gene3D" id="2.102.10.10">
    <property type="entry name" value="Rieske [2Fe-2S] iron-sulphur domain"/>
    <property type="match status" value="1"/>
</dbReference>
<dbReference type="Gene3D" id="3.30.390.30">
    <property type="match status" value="1"/>
</dbReference>
<dbReference type="Gene3D" id="3.50.50.60">
    <property type="entry name" value="FAD/NAD(P)-binding domain"/>
    <property type="match status" value="3"/>
</dbReference>
<feature type="compositionally biased region" description="Basic and acidic residues" evidence="9">
    <location>
        <begin position="13"/>
        <end position="33"/>
    </location>
</feature>
<evidence type="ECO:0000256" key="7">
    <source>
        <dbReference type="ARBA" id="ARBA00023004"/>
    </source>
</evidence>
<evidence type="ECO:0000313" key="12">
    <source>
        <dbReference type="Proteomes" id="UP001214576"/>
    </source>
</evidence>
<dbReference type="GO" id="GO:0005739">
    <property type="term" value="C:mitochondrion"/>
    <property type="evidence" value="ECO:0007669"/>
    <property type="project" value="TreeGrafter"/>
</dbReference>
<dbReference type="FunFam" id="3.30.390.30:FF:000011">
    <property type="entry name" value="Apoptosis-inducing factor, mitochondrion-associated, 3"/>
    <property type="match status" value="1"/>
</dbReference>
<dbReference type="InterPro" id="IPR023753">
    <property type="entry name" value="FAD/NAD-binding_dom"/>
</dbReference>
<dbReference type="Proteomes" id="UP001214576">
    <property type="component" value="Unassembled WGS sequence"/>
</dbReference>
<evidence type="ECO:0000256" key="5">
    <source>
        <dbReference type="ARBA" id="ARBA00022827"/>
    </source>
</evidence>
<evidence type="ECO:0000256" key="1">
    <source>
        <dbReference type="ARBA" id="ARBA00006442"/>
    </source>
</evidence>
<dbReference type="PROSITE" id="PS51296">
    <property type="entry name" value="RIESKE"/>
    <property type="match status" value="1"/>
</dbReference>
<dbReference type="InterPro" id="IPR028202">
    <property type="entry name" value="Reductase_C"/>
</dbReference>
<dbReference type="InterPro" id="IPR017941">
    <property type="entry name" value="Rieske_2Fe-2S"/>
</dbReference>
<keyword evidence="4" id="KW-0479">Metal-binding</keyword>
<protein>
    <recommendedName>
        <fullName evidence="10">Rieske domain-containing protein</fullName>
    </recommendedName>
</protein>
<name>A0AAD4TXQ6_OVIAM</name>
<dbReference type="InterPro" id="IPR036188">
    <property type="entry name" value="FAD/NAD-bd_sf"/>
</dbReference>
<comment type="similarity">
    <text evidence="1">Belongs to the FAD-dependent oxidoreductase family.</text>
</comment>
<feature type="domain" description="Rieske" evidence="10">
    <location>
        <begin position="172"/>
        <end position="216"/>
    </location>
</feature>
<dbReference type="PANTHER" id="PTHR43557">
    <property type="entry name" value="APOPTOSIS-INDUCING FACTOR 1"/>
    <property type="match status" value="1"/>
</dbReference>
<dbReference type="PRINTS" id="PR00368">
    <property type="entry name" value="FADPNR"/>
</dbReference>
<keyword evidence="12" id="KW-1185">Reference proteome</keyword>
<comment type="caution">
    <text evidence="11">The sequence shown here is derived from an EMBL/GenBank/DDBJ whole genome shotgun (WGS) entry which is preliminary data.</text>
</comment>
<dbReference type="GO" id="GO:0046872">
    <property type="term" value="F:metal ion binding"/>
    <property type="evidence" value="ECO:0007669"/>
    <property type="project" value="UniProtKB-KW"/>
</dbReference>
<dbReference type="Pfam" id="PF07992">
    <property type="entry name" value="Pyr_redox_2"/>
    <property type="match status" value="1"/>
</dbReference>